<dbReference type="Gene3D" id="1.20.1250.20">
    <property type="entry name" value="MFS general substrate transporter like domains"/>
    <property type="match status" value="1"/>
</dbReference>
<dbReference type="EMBL" id="FNTL01000004">
    <property type="protein sequence ID" value="SEC38480.1"/>
    <property type="molecule type" value="Genomic_DNA"/>
</dbReference>
<feature type="transmembrane region" description="Helical" evidence="5">
    <location>
        <begin position="112"/>
        <end position="132"/>
    </location>
</feature>
<dbReference type="SUPFAM" id="SSF103473">
    <property type="entry name" value="MFS general substrate transporter"/>
    <property type="match status" value="1"/>
</dbReference>
<keyword evidence="2 5" id="KW-0812">Transmembrane</keyword>
<feature type="transmembrane region" description="Helical" evidence="5">
    <location>
        <begin position="50"/>
        <end position="75"/>
    </location>
</feature>
<dbReference type="InterPro" id="IPR020846">
    <property type="entry name" value="MFS_dom"/>
</dbReference>
<feature type="transmembrane region" description="Helical" evidence="5">
    <location>
        <begin position="20"/>
        <end position="44"/>
    </location>
</feature>
<evidence type="ECO:0000256" key="1">
    <source>
        <dbReference type="ARBA" id="ARBA00004651"/>
    </source>
</evidence>
<keyword evidence="4 5" id="KW-0472">Membrane</keyword>
<feature type="transmembrane region" description="Helical" evidence="5">
    <location>
        <begin position="291"/>
        <end position="313"/>
    </location>
</feature>
<feature type="transmembrane region" description="Helical" evidence="5">
    <location>
        <begin position="320"/>
        <end position="338"/>
    </location>
</feature>
<evidence type="ECO:0000256" key="4">
    <source>
        <dbReference type="ARBA" id="ARBA00023136"/>
    </source>
</evidence>
<evidence type="ECO:0000256" key="3">
    <source>
        <dbReference type="ARBA" id="ARBA00022989"/>
    </source>
</evidence>
<dbReference type="PROSITE" id="PS50850">
    <property type="entry name" value="MFS"/>
    <property type="match status" value="1"/>
</dbReference>
<evidence type="ECO:0000313" key="7">
    <source>
        <dbReference type="EMBL" id="SEC38480.1"/>
    </source>
</evidence>
<dbReference type="PROSITE" id="PS00217">
    <property type="entry name" value="SUGAR_TRANSPORT_2"/>
    <property type="match status" value="1"/>
</dbReference>
<keyword evidence="3 5" id="KW-1133">Transmembrane helix</keyword>
<evidence type="ECO:0000256" key="5">
    <source>
        <dbReference type="SAM" id="Phobius"/>
    </source>
</evidence>
<accession>A0A1H4S2T0</accession>
<dbReference type="PANTHER" id="PTHR23508">
    <property type="entry name" value="CARBOXYLIC ACID TRANSPORTER PROTEIN HOMOLOG"/>
    <property type="match status" value="1"/>
</dbReference>
<feature type="transmembrane region" description="Helical" evidence="5">
    <location>
        <begin position="378"/>
        <end position="403"/>
    </location>
</feature>
<feature type="domain" description="Major facilitator superfamily (MFS) profile" evidence="6">
    <location>
        <begin position="19"/>
        <end position="433"/>
    </location>
</feature>
<dbReference type="PANTHER" id="PTHR23508:SF10">
    <property type="entry name" value="CARBOXYLIC ACID TRANSPORTER PROTEIN HOMOLOG"/>
    <property type="match status" value="1"/>
</dbReference>
<comment type="subcellular location">
    <subcellularLocation>
        <location evidence="1">Cell membrane</location>
        <topology evidence="1">Multi-pass membrane protein</topology>
    </subcellularLocation>
</comment>
<dbReference type="RefSeq" id="WP_073365034.1">
    <property type="nucleotide sequence ID" value="NZ_FNTL01000004.1"/>
</dbReference>
<dbReference type="GO" id="GO:0005886">
    <property type="term" value="C:plasma membrane"/>
    <property type="evidence" value="ECO:0007669"/>
    <property type="project" value="UniProtKB-SubCell"/>
</dbReference>
<dbReference type="AlphaFoldDB" id="A0A1H4S2T0"/>
<feature type="transmembrane region" description="Helical" evidence="5">
    <location>
        <begin position="344"/>
        <end position="366"/>
    </location>
</feature>
<feature type="transmembrane region" description="Helical" evidence="5">
    <location>
        <begin position="251"/>
        <end position="271"/>
    </location>
</feature>
<dbReference type="Pfam" id="PF07690">
    <property type="entry name" value="MFS_1"/>
    <property type="match status" value="1"/>
</dbReference>
<dbReference type="InterPro" id="IPR011701">
    <property type="entry name" value="MFS"/>
</dbReference>
<dbReference type="InterPro" id="IPR005829">
    <property type="entry name" value="Sugar_transporter_CS"/>
</dbReference>
<sequence>MSKLSGPGTERAVSGARSVVLTCLAITILDGVDLIMFGAVLPTLLETKQWGITTASAGLIGSLSLFGMMAGAMLAGYITDRIGRRPVVLACIASFSLFTGLCSLAPNLEAFGLFRLIAGLGFGGALPTLIALTQEYVKVDRRQFYNGVIQTGFPIGGVLVSIAAIFMIPAFGWKSMFAAGGILGVALFVIAFRHLPESIAFLTSKGRHDEARALADRYAIDDGAESGMALGRSRSADTETMSGLKLLLAPGYRIATIMFPLITFFGLLVSYGMNTWIPQMLRSSGYDLGSALAFLLAFNLGSGIGMVVITGLADRLGSRPVISVSFIGGALAVAALTLQPAQALVFGLVLLIGFCASSTTAVYGFVGVFYPAAARGTALGLAVGLGRLGGVVGPILTGLIMSSALGATWAYYAFAIAGVAAAVLVASVPRNERAVSETPAAVEKATEPA</sequence>
<gene>
    <name evidence="7" type="ORF">SAMN04490220_1499</name>
</gene>
<organism evidence="7 8">
    <name type="scientific">Rhodococcus jostii</name>
    <dbReference type="NCBI Taxonomy" id="132919"/>
    <lineage>
        <taxon>Bacteria</taxon>
        <taxon>Bacillati</taxon>
        <taxon>Actinomycetota</taxon>
        <taxon>Actinomycetes</taxon>
        <taxon>Mycobacteriales</taxon>
        <taxon>Nocardiaceae</taxon>
        <taxon>Rhodococcus</taxon>
    </lineage>
</organism>
<evidence type="ECO:0000259" key="6">
    <source>
        <dbReference type="PROSITE" id="PS50850"/>
    </source>
</evidence>
<feature type="transmembrane region" description="Helical" evidence="5">
    <location>
        <begin position="176"/>
        <end position="195"/>
    </location>
</feature>
<feature type="transmembrane region" description="Helical" evidence="5">
    <location>
        <begin position="409"/>
        <end position="428"/>
    </location>
</feature>
<proteinExistence type="predicted"/>
<name>A0A1H4S2T0_RHOJO</name>
<reference evidence="8" key="1">
    <citation type="submission" date="2016-10" db="EMBL/GenBank/DDBJ databases">
        <authorList>
            <person name="Varghese N."/>
        </authorList>
    </citation>
    <scope>NUCLEOTIDE SEQUENCE [LARGE SCALE GENOMIC DNA]</scope>
    <source>
        <strain evidence="8">DSM 44719</strain>
    </source>
</reference>
<feature type="transmembrane region" description="Helical" evidence="5">
    <location>
        <begin position="87"/>
        <end position="106"/>
    </location>
</feature>
<dbReference type="Proteomes" id="UP000183407">
    <property type="component" value="Unassembled WGS sequence"/>
</dbReference>
<evidence type="ECO:0000313" key="8">
    <source>
        <dbReference type="Proteomes" id="UP000183407"/>
    </source>
</evidence>
<feature type="transmembrane region" description="Helical" evidence="5">
    <location>
        <begin position="144"/>
        <end position="170"/>
    </location>
</feature>
<evidence type="ECO:0000256" key="2">
    <source>
        <dbReference type="ARBA" id="ARBA00022692"/>
    </source>
</evidence>
<protein>
    <submittedName>
        <fullName evidence="7">MFS transporter, AAHS family, benzoate transport protein</fullName>
    </submittedName>
</protein>
<dbReference type="InterPro" id="IPR036259">
    <property type="entry name" value="MFS_trans_sf"/>
</dbReference>
<dbReference type="OrthoDB" id="9787026at2"/>
<dbReference type="GO" id="GO:0046943">
    <property type="term" value="F:carboxylic acid transmembrane transporter activity"/>
    <property type="evidence" value="ECO:0007669"/>
    <property type="project" value="TreeGrafter"/>
</dbReference>